<dbReference type="EMBL" id="BMAU01021431">
    <property type="protein sequence ID" value="GFY35367.1"/>
    <property type="molecule type" value="Genomic_DNA"/>
</dbReference>
<accession>A0A8X6WIX3</accession>
<gene>
    <name evidence="1" type="primary">AVEN_262460_1</name>
    <name evidence="1" type="ORF">TNCV_797161</name>
</gene>
<dbReference type="Proteomes" id="UP000887159">
    <property type="component" value="Unassembled WGS sequence"/>
</dbReference>
<evidence type="ECO:0000313" key="1">
    <source>
        <dbReference type="EMBL" id="GFY35367.1"/>
    </source>
</evidence>
<name>A0A8X6WIX3_TRICX</name>
<organism evidence="1 2">
    <name type="scientific">Trichonephila clavipes</name>
    <name type="common">Golden silk orbweaver</name>
    <name type="synonym">Nephila clavipes</name>
    <dbReference type="NCBI Taxonomy" id="2585209"/>
    <lineage>
        <taxon>Eukaryota</taxon>
        <taxon>Metazoa</taxon>
        <taxon>Ecdysozoa</taxon>
        <taxon>Arthropoda</taxon>
        <taxon>Chelicerata</taxon>
        <taxon>Arachnida</taxon>
        <taxon>Araneae</taxon>
        <taxon>Araneomorphae</taxon>
        <taxon>Entelegynae</taxon>
        <taxon>Araneoidea</taxon>
        <taxon>Nephilidae</taxon>
        <taxon>Trichonephila</taxon>
    </lineage>
</organism>
<evidence type="ECO:0000313" key="2">
    <source>
        <dbReference type="Proteomes" id="UP000887159"/>
    </source>
</evidence>
<comment type="caution">
    <text evidence="1">The sequence shown here is derived from an EMBL/GenBank/DDBJ whole genome shotgun (WGS) entry which is preliminary data.</text>
</comment>
<keyword evidence="2" id="KW-1185">Reference proteome</keyword>
<protein>
    <submittedName>
        <fullName evidence="1">Uncharacterized protein</fullName>
    </submittedName>
</protein>
<reference evidence="1" key="1">
    <citation type="submission" date="2020-08" db="EMBL/GenBank/DDBJ databases">
        <title>Multicomponent nature underlies the extraordinary mechanical properties of spider dragline silk.</title>
        <authorList>
            <person name="Kono N."/>
            <person name="Nakamura H."/>
            <person name="Mori M."/>
            <person name="Yoshida Y."/>
            <person name="Ohtoshi R."/>
            <person name="Malay A.D."/>
            <person name="Moran D.A.P."/>
            <person name="Tomita M."/>
            <person name="Numata K."/>
            <person name="Arakawa K."/>
        </authorList>
    </citation>
    <scope>NUCLEOTIDE SEQUENCE</scope>
</reference>
<proteinExistence type="predicted"/>
<sequence length="128" mass="13801">MDSISSCPDKEVVLPKPNVDKIAAHTRFLLLSLPDNGMLIKSPFAINKALIGIGGEPKSVKRLRSGDQLIETNPTLQTKSFLLAKPFPDSPVTISQHKTLNSCRDVSSGSDLLTTPDAEILDGFSDQV</sequence>
<dbReference type="AlphaFoldDB" id="A0A8X6WIX3"/>